<evidence type="ECO:0000256" key="6">
    <source>
        <dbReference type="ARBA" id="ARBA00022679"/>
    </source>
</evidence>
<evidence type="ECO:0000256" key="2">
    <source>
        <dbReference type="ARBA" id="ARBA00004240"/>
    </source>
</evidence>
<comment type="pathway">
    <text evidence="3">Lipid metabolism; phospholipid metabolism.</text>
</comment>
<evidence type="ECO:0000256" key="17">
    <source>
        <dbReference type="ARBA" id="ARBA00038923"/>
    </source>
</evidence>
<dbReference type="GO" id="GO:0071617">
    <property type="term" value="F:lysophospholipid acyltransferase activity"/>
    <property type="evidence" value="ECO:0007669"/>
    <property type="project" value="TreeGrafter"/>
</dbReference>
<comment type="pathway">
    <text evidence="15">Phospholipid metabolism.</text>
</comment>
<keyword evidence="7 19" id="KW-0812">Transmembrane</keyword>
<feature type="transmembrane region" description="Helical" evidence="19">
    <location>
        <begin position="50"/>
        <end position="67"/>
    </location>
</feature>
<evidence type="ECO:0000256" key="16">
    <source>
        <dbReference type="ARBA" id="ARBA00026120"/>
    </source>
</evidence>
<organism evidence="20 21">
    <name type="scientific">Cloeon dipterum</name>
    <dbReference type="NCBI Taxonomy" id="197152"/>
    <lineage>
        <taxon>Eukaryota</taxon>
        <taxon>Metazoa</taxon>
        <taxon>Ecdysozoa</taxon>
        <taxon>Arthropoda</taxon>
        <taxon>Hexapoda</taxon>
        <taxon>Insecta</taxon>
        <taxon>Pterygota</taxon>
        <taxon>Palaeoptera</taxon>
        <taxon>Ephemeroptera</taxon>
        <taxon>Pisciforma</taxon>
        <taxon>Baetidae</taxon>
        <taxon>Cloeon</taxon>
    </lineage>
</organism>
<evidence type="ECO:0000256" key="9">
    <source>
        <dbReference type="ARBA" id="ARBA00022989"/>
    </source>
</evidence>
<comment type="caution">
    <text evidence="20">The sequence shown here is derived from an EMBL/GenBank/DDBJ whole genome shotgun (WGS) entry which is preliminary data.</text>
</comment>
<protein>
    <recommendedName>
        <fullName evidence="18">Lysophospholipid acyltransferase 5</fullName>
        <ecNumber evidence="16">2.3.1.23</ecNumber>
        <ecNumber evidence="17">2.3.1.n6</ecNumber>
    </recommendedName>
</protein>
<dbReference type="Proteomes" id="UP000494165">
    <property type="component" value="Unassembled WGS sequence"/>
</dbReference>
<keyword evidence="21" id="KW-1185">Reference proteome</keyword>
<dbReference type="PANTHER" id="PTHR13906">
    <property type="entry name" value="PORCUPINE"/>
    <property type="match status" value="1"/>
</dbReference>
<evidence type="ECO:0000256" key="15">
    <source>
        <dbReference type="ARBA" id="ARBA00025707"/>
    </source>
</evidence>
<dbReference type="AlphaFoldDB" id="A0A8S1C3C7"/>
<dbReference type="EC" id="2.3.1.23" evidence="16"/>
<dbReference type="InterPro" id="IPR004299">
    <property type="entry name" value="MBOAT_fam"/>
</dbReference>
<evidence type="ECO:0000313" key="20">
    <source>
        <dbReference type="EMBL" id="CAB3362394.1"/>
    </source>
</evidence>
<keyword evidence="10" id="KW-0443">Lipid metabolism</keyword>
<keyword evidence="6" id="KW-0808">Transferase</keyword>
<dbReference type="GO" id="GO:0030258">
    <property type="term" value="P:lipid modification"/>
    <property type="evidence" value="ECO:0007669"/>
    <property type="project" value="TreeGrafter"/>
</dbReference>
<feature type="transmembrane region" description="Helical" evidence="19">
    <location>
        <begin position="435"/>
        <end position="454"/>
    </location>
</feature>
<evidence type="ECO:0000256" key="13">
    <source>
        <dbReference type="ARBA" id="ARBA00023264"/>
    </source>
</evidence>
<evidence type="ECO:0000256" key="11">
    <source>
        <dbReference type="ARBA" id="ARBA00023136"/>
    </source>
</evidence>
<comment type="similarity">
    <text evidence="4">Belongs to the membrane-bound acyltransferase family.</text>
</comment>
<feature type="transmembrane region" description="Helical" evidence="19">
    <location>
        <begin position="341"/>
        <end position="357"/>
    </location>
</feature>
<dbReference type="EMBL" id="CADEPI010000008">
    <property type="protein sequence ID" value="CAB3362394.1"/>
    <property type="molecule type" value="Genomic_DNA"/>
</dbReference>
<keyword evidence="11 19" id="KW-0472">Membrane</keyword>
<dbReference type="GO" id="GO:0006656">
    <property type="term" value="P:phosphatidylcholine biosynthetic process"/>
    <property type="evidence" value="ECO:0007669"/>
    <property type="project" value="TreeGrafter"/>
</dbReference>
<feature type="transmembrane region" description="Helical" evidence="19">
    <location>
        <begin position="87"/>
        <end position="112"/>
    </location>
</feature>
<evidence type="ECO:0000256" key="19">
    <source>
        <dbReference type="SAM" id="Phobius"/>
    </source>
</evidence>
<gene>
    <name evidence="20" type="ORF">CLODIP_2_CD04961</name>
</gene>
<keyword evidence="8" id="KW-0256">Endoplasmic reticulum</keyword>
<comment type="subcellular location">
    <subcellularLocation>
        <location evidence="2">Endoplasmic reticulum</location>
    </subcellularLocation>
    <subcellularLocation>
        <location evidence="1">Membrane</location>
        <topology evidence="1">Multi-pass membrane protein</topology>
    </subcellularLocation>
</comment>
<dbReference type="EC" id="2.3.1.n6" evidence="17"/>
<dbReference type="GO" id="GO:0016020">
    <property type="term" value="C:membrane"/>
    <property type="evidence" value="ECO:0007669"/>
    <property type="project" value="UniProtKB-SubCell"/>
</dbReference>
<evidence type="ECO:0000256" key="18">
    <source>
        <dbReference type="ARBA" id="ARBA00039721"/>
    </source>
</evidence>
<keyword evidence="14" id="KW-0012">Acyltransferase</keyword>
<evidence type="ECO:0000256" key="3">
    <source>
        <dbReference type="ARBA" id="ARBA00005074"/>
    </source>
</evidence>
<evidence type="ECO:0000256" key="4">
    <source>
        <dbReference type="ARBA" id="ARBA00010323"/>
    </source>
</evidence>
<evidence type="ECO:0000256" key="14">
    <source>
        <dbReference type="ARBA" id="ARBA00023315"/>
    </source>
</evidence>
<keyword evidence="5" id="KW-0444">Lipid biosynthesis</keyword>
<evidence type="ECO:0000256" key="7">
    <source>
        <dbReference type="ARBA" id="ARBA00022692"/>
    </source>
</evidence>
<sequence>MVSAEPTILSGLAATLGCSEPALKLLLSLVVGYPIAFFHRKTMYGKNANLQHFFFMLCGVAIGVYNYKFGVGHSIAAVVTTYVLLKVFGGTTAGVVICFLFNMGYLVIGYFYTGTETYDIKWSMPHCVLTLRLIGLAFDVYDGHRSPEALSKDQKITAINRVPSLLEIAGYTYFPASYMVGPQFPMTRYLGMINGTLKPKDQEKPACMVPGLLRGLGGFVYLGIYQIGNIYYKDDYLLTEAFAILPFWKRALQMGVWGKIMMYKYISCWMITEGVCISSGLTYNGEDENGKVRWNGCANVRLRVYEGAVKFGHLIDSFNTNTNNWVLQYIYKRLKFMNNRYISQGTTLLFLALWHGLHSGYYMCFMLEFIIMKVEKEVELIFAARKDWTEAISKPGVWHVLWVVRKIYLIVFMGYCMVPFVLLKSHKWSVAFSAVYWMGHVFFLPWFFFGHLVVKALRPPRVKESKKE</sequence>
<evidence type="ECO:0000256" key="1">
    <source>
        <dbReference type="ARBA" id="ARBA00004141"/>
    </source>
</evidence>
<dbReference type="Pfam" id="PF03062">
    <property type="entry name" value="MBOAT"/>
    <property type="match status" value="1"/>
</dbReference>
<evidence type="ECO:0000256" key="10">
    <source>
        <dbReference type="ARBA" id="ARBA00023098"/>
    </source>
</evidence>
<dbReference type="PANTHER" id="PTHR13906:SF14">
    <property type="entry name" value="LYSOPHOSPHOLIPID ACYLTRANSFERASE 5"/>
    <property type="match status" value="1"/>
</dbReference>
<reference evidence="20 21" key="1">
    <citation type="submission" date="2020-04" db="EMBL/GenBank/DDBJ databases">
        <authorList>
            <person name="Alioto T."/>
            <person name="Alioto T."/>
            <person name="Gomez Garrido J."/>
        </authorList>
    </citation>
    <scope>NUCLEOTIDE SEQUENCE [LARGE SCALE GENOMIC DNA]</scope>
</reference>
<dbReference type="GO" id="GO:0005783">
    <property type="term" value="C:endoplasmic reticulum"/>
    <property type="evidence" value="ECO:0007669"/>
    <property type="project" value="UniProtKB-SubCell"/>
</dbReference>
<keyword evidence="9 19" id="KW-1133">Transmembrane helix</keyword>
<evidence type="ECO:0000256" key="8">
    <source>
        <dbReference type="ARBA" id="ARBA00022824"/>
    </source>
</evidence>
<keyword evidence="12" id="KW-0594">Phospholipid biosynthesis</keyword>
<dbReference type="GO" id="GO:0047184">
    <property type="term" value="F:1-acylglycerophosphocholine O-acyltransferase activity"/>
    <property type="evidence" value="ECO:0007669"/>
    <property type="project" value="UniProtKB-EC"/>
</dbReference>
<dbReference type="InterPro" id="IPR049941">
    <property type="entry name" value="LPLAT_7/PORCN-like"/>
</dbReference>
<feature type="transmembrane region" description="Helical" evidence="19">
    <location>
        <begin position="407"/>
        <end position="423"/>
    </location>
</feature>
<evidence type="ECO:0000256" key="12">
    <source>
        <dbReference type="ARBA" id="ARBA00023209"/>
    </source>
</evidence>
<name>A0A8S1C3C7_9INSE</name>
<accession>A0A8S1C3C7</accession>
<keyword evidence="13" id="KW-1208">Phospholipid metabolism</keyword>
<evidence type="ECO:0000313" key="21">
    <source>
        <dbReference type="Proteomes" id="UP000494165"/>
    </source>
</evidence>
<dbReference type="OrthoDB" id="5974730at2759"/>
<proteinExistence type="inferred from homology"/>
<evidence type="ECO:0000256" key="5">
    <source>
        <dbReference type="ARBA" id="ARBA00022516"/>
    </source>
</evidence>